<comment type="caution">
    <text evidence="1">The sequence shown here is derived from an EMBL/GenBank/DDBJ whole genome shotgun (WGS) entry which is preliminary data.</text>
</comment>
<dbReference type="Proteomes" id="UP000824469">
    <property type="component" value="Unassembled WGS sequence"/>
</dbReference>
<protein>
    <submittedName>
        <fullName evidence="1">Uncharacterized protein</fullName>
    </submittedName>
</protein>
<feature type="non-terminal residue" evidence="1">
    <location>
        <position position="1"/>
    </location>
</feature>
<reference evidence="1 2" key="1">
    <citation type="journal article" date="2021" name="Nat. Plants">
        <title>The Taxus genome provides insights into paclitaxel biosynthesis.</title>
        <authorList>
            <person name="Xiong X."/>
            <person name="Gou J."/>
            <person name="Liao Q."/>
            <person name="Li Y."/>
            <person name="Zhou Q."/>
            <person name="Bi G."/>
            <person name="Li C."/>
            <person name="Du R."/>
            <person name="Wang X."/>
            <person name="Sun T."/>
            <person name="Guo L."/>
            <person name="Liang H."/>
            <person name="Lu P."/>
            <person name="Wu Y."/>
            <person name="Zhang Z."/>
            <person name="Ro D.K."/>
            <person name="Shang Y."/>
            <person name="Huang S."/>
            <person name="Yan J."/>
        </authorList>
    </citation>
    <scope>NUCLEOTIDE SEQUENCE [LARGE SCALE GENOMIC DNA]</scope>
    <source>
        <strain evidence="1">Ta-2019</strain>
    </source>
</reference>
<accession>A0AA38LQ82</accession>
<proteinExistence type="predicted"/>
<evidence type="ECO:0000313" key="2">
    <source>
        <dbReference type="Proteomes" id="UP000824469"/>
    </source>
</evidence>
<evidence type="ECO:0000313" key="1">
    <source>
        <dbReference type="EMBL" id="KAH9330695.1"/>
    </source>
</evidence>
<dbReference type="EMBL" id="JAHRHJ020000001">
    <property type="protein sequence ID" value="KAH9330695.1"/>
    <property type="molecule type" value="Genomic_DNA"/>
</dbReference>
<gene>
    <name evidence="1" type="ORF">KI387_002803</name>
</gene>
<dbReference type="AlphaFoldDB" id="A0AA38LQ82"/>
<sequence length="141" mass="15968">VVEERDKVLVEMSCLFILESLFRLACAWCGFQSHEELKKGGKEVVLVFVAAGPQTAMEGLWVLSQTMIIFPLKLMALTSSFLEMELDLCKTLLKIWAMVDLSATVLLIARKLVLAIQVSLLQRSRVEDCFFFRRGVPRVLC</sequence>
<keyword evidence="2" id="KW-1185">Reference proteome</keyword>
<organism evidence="1 2">
    <name type="scientific">Taxus chinensis</name>
    <name type="common">Chinese yew</name>
    <name type="synonym">Taxus wallichiana var. chinensis</name>
    <dbReference type="NCBI Taxonomy" id="29808"/>
    <lineage>
        <taxon>Eukaryota</taxon>
        <taxon>Viridiplantae</taxon>
        <taxon>Streptophyta</taxon>
        <taxon>Embryophyta</taxon>
        <taxon>Tracheophyta</taxon>
        <taxon>Spermatophyta</taxon>
        <taxon>Pinopsida</taxon>
        <taxon>Pinidae</taxon>
        <taxon>Conifers II</taxon>
        <taxon>Cupressales</taxon>
        <taxon>Taxaceae</taxon>
        <taxon>Taxus</taxon>
    </lineage>
</organism>
<name>A0AA38LQ82_TAXCH</name>